<protein>
    <submittedName>
        <fullName evidence="1">Uncharacterized protein</fullName>
    </submittedName>
</protein>
<proteinExistence type="predicted"/>
<comment type="caution">
    <text evidence="1">The sequence shown here is derived from an EMBL/GenBank/DDBJ whole genome shotgun (WGS) entry which is preliminary data.</text>
</comment>
<accession>A0A2M9X8Q0</accession>
<name>A0A2M9X8Q0_9LEPT</name>
<reference evidence="1 2" key="1">
    <citation type="submission" date="2017-07" db="EMBL/GenBank/DDBJ databases">
        <title>Leptospira spp. isolated from tropical soils.</title>
        <authorList>
            <person name="Thibeaux R."/>
            <person name="Iraola G."/>
            <person name="Ferres I."/>
            <person name="Bierque E."/>
            <person name="Girault D."/>
            <person name="Soupe-Gilbert M.-E."/>
            <person name="Picardeau M."/>
            <person name="Goarant C."/>
        </authorList>
    </citation>
    <scope>NUCLEOTIDE SEQUENCE [LARGE SCALE GENOMIC DNA]</scope>
    <source>
        <strain evidence="1 2">MCA1-C-A1</strain>
    </source>
</reference>
<dbReference type="NCBIfam" id="NF047736">
    <property type="entry name" value="LIC_10202_fam"/>
    <property type="match status" value="1"/>
</dbReference>
<gene>
    <name evidence="1" type="ORF">CH357_17150</name>
</gene>
<dbReference type="SUPFAM" id="SSF53335">
    <property type="entry name" value="S-adenosyl-L-methionine-dependent methyltransferases"/>
    <property type="match status" value="1"/>
</dbReference>
<sequence>MEERSSDIIEIKDSSVNVRELMEEIESRLARRPVSKEELERLSRWKFSPQSPEGYREFDAAETAHLFEKGISPPKFTNPKFKYIRGPIRWLFIKLIELYAFLDKKLSENRTRAFYSVLNELILLRGDHEKLKRKFEKFYNEFVELNYTLKKEINPEFVWSNEFLYEEETLEESETLILSRLNPGDSVLAINPEWGKFLKQLLKAQIEFKAVTWNKSQYSYIKEHITNSVSLLSFEEVLPESPLPSKIISNTNLCLLPNWVLEKLFKSLASKTSSGTEFIFRYSNYSNRMVSPFQPILLTQISESAFREFLQKLGFKNIVDTKAGDGFSVFSFRK</sequence>
<dbReference type="OrthoDB" id="334924at2"/>
<organism evidence="1 2">
    <name type="scientific">Leptospira hartskeerlii</name>
    <dbReference type="NCBI Taxonomy" id="2023177"/>
    <lineage>
        <taxon>Bacteria</taxon>
        <taxon>Pseudomonadati</taxon>
        <taxon>Spirochaetota</taxon>
        <taxon>Spirochaetia</taxon>
        <taxon>Leptospirales</taxon>
        <taxon>Leptospiraceae</taxon>
        <taxon>Leptospira</taxon>
    </lineage>
</organism>
<dbReference type="InterPro" id="IPR029063">
    <property type="entry name" value="SAM-dependent_MTases_sf"/>
</dbReference>
<dbReference type="Gene3D" id="3.40.50.150">
    <property type="entry name" value="Vaccinia Virus protein VP39"/>
    <property type="match status" value="1"/>
</dbReference>
<evidence type="ECO:0000313" key="1">
    <source>
        <dbReference type="EMBL" id="PJZ24078.1"/>
    </source>
</evidence>
<dbReference type="Proteomes" id="UP000232196">
    <property type="component" value="Unassembled WGS sequence"/>
</dbReference>
<dbReference type="RefSeq" id="WP_100707996.1">
    <property type="nucleotide sequence ID" value="NZ_NPDL01000001.1"/>
</dbReference>
<evidence type="ECO:0000313" key="2">
    <source>
        <dbReference type="Proteomes" id="UP000232196"/>
    </source>
</evidence>
<keyword evidence="2" id="KW-1185">Reference proteome</keyword>
<dbReference type="EMBL" id="NPDN01000010">
    <property type="protein sequence ID" value="PJZ24078.1"/>
    <property type="molecule type" value="Genomic_DNA"/>
</dbReference>
<dbReference type="AlphaFoldDB" id="A0A2M9X8Q0"/>